<keyword evidence="4 17" id="KW-0223">Dioxygenase</keyword>
<evidence type="ECO:0000259" key="16">
    <source>
        <dbReference type="PROSITE" id="PS51471"/>
    </source>
</evidence>
<dbReference type="InterPro" id="IPR004574">
    <property type="entry name" value="Alkb"/>
</dbReference>
<dbReference type="AlphaFoldDB" id="A0A806XEF5"/>
<evidence type="ECO:0000256" key="13">
    <source>
        <dbReference type="ARBA" id="ARBA00082512"/>
    </source>
</evidence>
<evidence type="ECO:0000256" key="15">
    <source>
        <dbReference type="PIRSR" id="PIRSR604574-2"/>
    </source>
</evidence>
<dbReference type="Proteomes" id="UP000069162">
    <property type="component" value="Chromosome"/>
</dbReference>
<evidence type="ECO:0000256" key="6">
    <source>
        <dbReference type="ARBA" id="ARBA00023004"/>
    </source>
</evidence>
<feature type="domain" description="Fe2OG dioxygenase" evidence="16">
    <location>
        <begin position="114"/>
        <end position="214"/>
    </location>
</feature>
<dbReference type="GO" id="GO:0005737">
    <property type="term" value="C:cytoplasm"/>
    <property type="evidence" value="ECO:0007669"/>
    <property type="project" value="TreeGrafter"/>
</dbReference>
<evidence type="ECO:0000256" key="4">
    <source>
        <dbReference type="ARBA" id="ARBA00022964"/>
    </source>
</evidence>
<feature type="binding site" evidence="15">
    <location>
        <position position="188"/>
    </location>
    <ligand>
        <name>Fe cation</name>
        <dbReference type="ChEBI" id="CHEBI:24875"/>
        <note>catalytic</note>
    </ligand>
</feature>
<evidence type="ECO:0000256" key="1">
    <source>
        <dbReference type="ARBA" id="ARBA00007879"/>
    </source>
</evidence>
<feature type="binding site" evidence="14">
    <location>
        <position position="136"/>
    </location>
    <ligand>
        <name>substrate</name>
    </ligand>
</feature>
<dbReference type="InterPro" id="IPR005123">
    <property type="entry name" value="Oxoglu/Fe-dep_dioxygenase_dom"/>
</dbReference>
<evidence type="ECO:0000256" key="7">
    <source>
        <dbReference type="ARBA" id="ARBA00023204"/>
    </source>
</evidence>
<evidence type="ECO:0000256" key="3">
    <source>
        <dbReference type="ARBA" id="ARBA00022763"/>
    </source>
</evidence>
<name>A0A806XEF5_9ENTR</name>
<comment type="similarity">
    <text evidence="1">Belongs to the alkB family.</text>
</comment>
<feature type="binding site" evidence="15">
    <location>
        <position position="132"/>
    </location>
    <ligand>
        <name>Fe cation</name>
        <dbReference type="ChEBI" id="CHEBI:24875"/>
        <note>catalytic</note>
    </ligand>
</feature>
<dbReference type="Pfam" id="PF13532">
    <property type="entry name" value="2OG-FeII_Oxy_2"/>
    <property type="match status" value="1"/>
</dbReference>
<feature type="binding site" evidence="14">
    <location>
        <begin position="121"/>
        <end position="123"/>
    </location>
    <ligand>
        <name>2-oxoglutarate</name>
        <dbReference type="ChEBI" id="CHEBI:16810"/>
    </ligand>
</feature>
<keyword evidence="2 15" id="KW-0479">Metal-binding</keyword>
<dbReference type="GO" id="GO:0035516">
    <property type="term" value="F:broad specificity oxidative DNA demethylase activity"/>
    <property type="evidence" value="ECO:0007669"/>
    <property type="project" value="UniProtKB-EC"/>
</dbReference>
<evidence type="ECO:0000256" key="10">
    <source>
        <dbReference type="ARBA" id="ARBA00066725"/>
    </source>
</evidence>
<dbReference type="NCBIfam" id="NF011930">
    <property type="entry name" value="PRK15401.1"/>
    <property type="match status" value="1"/>
</dbReference>
<dbReference type="Gene3D" id="2.60.120.590">
    <property type="entry name" value="Alpha-ketoglutarate-dependent dioxygenase AlkB-like"/>
    <property type="match status" value="1"/>
</dbReference>
<reference evidence="18" key="1">
    <citation type="submission" date="2015-10" db="EMBL/GenBank/DDBJ databases">
        <title>Complete Genome Sequencing of Klebsiella sp. strain G5.</title>
        <authorList>
            <person name="Chan K.-G."/>
            <person name="Chen J.-W."/>
        </authorList>
    </citation>
    <scope>NUCLEOTIDE SEQUENCE [LARGE SCALE GENOMIC DNA]</scope>
    <source>
        <strain evidence="18">G5</strain>
    </source>
</reference>
<keyword evidence="5" id="KW-0560">Oxidoreductase</keyword>
<dbReference type="PANTHER" id="PTHR16557">
    <property type="entry name" value="ALKYLATED DNA REPAIR PROTEIN ALKB-RELATED"/>
    <property type="match status" value="1"/>
</dbReference>
<feature type="binding site" evidence="14">
    <location>
        <begin position="77"/>
        <end position="79"/>
    </location>
    <ligand>
        <name>substrate</name>
    </ligand>
</feature>
<gene>
    <name evidence="17" type="ORF">AO703_14405</name>
</gene>
<feature type="binding site" evidence="14">
    <location>
        <position position="70"/>
    </location>
    <ligand>
        <name>substrate</name>
    </ligand>
</feature>
<sequence>MSLDLFADAAPWQEPLASGAVILRRYAAGRAERLLEAIHQIAQLSPFRQMVTPGGYTMSVAMTNCGELGWTTDAGGYLYAPGDPLTGNPWPAMPALFRRFALEAAGEAGYADFTPDACLINRYAPGAKLSLHQDKDEKDLRAPIVSVSLGLPAVFQFGGAKRNDPLQRVLLEHGDVVVWGGASRLFYHGIQPLKSGHHPATGAYRYNLTFRLTGNGNKNKNYS</sequence>
<dbReference type="GO" id="GO:0035515">
    <property type="term" value="F:oxidative RNA demethylase activity"/>
    <property type="evidence" value="ECO:0007669"/>
    <property type="project" value="TreeGrafter"/>
</dbReference>
<keyword evidence="3" id="KW-0227">DNA damage</keyword>
<protein>
    <recommendedName>
        <fullName evidence="11">Alpha-ketoglutarate-dependent dioxygenase AlkB</fullName>
        <ecNumber evidence="10">1.14.11.33</ecNumber>
    </recommendedName>
    <alternativeName>
        <fullName evidence="12">Alkylated DNA repair protein AlkB</fullName>
    </alternativeName>
    <alternativeName>
        <fullName evidence="13">DNA oxidative demethylase AlkB</fullName>
    </alternativeName>
</protein>
<keyword evidence="7" id="KW-0234">DNA repair</keyword>
<dbReference type="EC" id="1.14.11.33" evidence="10"/>
<evidence type="ECO:0000256" key="2">
    <source>
        <dbReference type="ARBA" id="ARBA00022723"/>
    </source>
</evidence>
<evidence type="ECO:0000256" key="14">
    <source>
        <dbReference type="PIRSR" id="PIRSR604574-1"/>
    </source>
</evidence>
<comment type="function">
    <text evidence="9">Dioxygenase that repairs alkylated DNA and RNA containing 3-methylcytosine or 1-methyladenine by oxidative demethylation. Has highest activity towards 3-methylcytosine. Has lower activity towards alkylated DNA containing ethenoadenine, and no detectable activity towards 1-methylguanine or 3-methylthymine. Accepts double-stranded and single-stranded substrates. Requires molecular oxygen, alpha-ketoglutarate and iron. Provides extensive resistance to alkylating agents such as MMS and DMS (SN2 agents), but not to MMNG and MNU (SN1 agents).</text>
</comment>
<evidence type="ECO:0000256" key="8">
    <source>
        <dbReference type="ARBA" id="ARBA00050106"/>
    </source>
</evidence>
<evidence type="ECO:0000256" key="5">
    <source>
        <dbReference type="ARBA" id="ARBA00023002"/>
    </source>
</evidence>
<dbReference type="RefSeq" id="WP_062741565.1">
    <property type="nucleotide sequence ID" value="NZ_CP012871.1"/>
</dbReference>
<dbReference type="GO" id="GO:0008198">
    <property type="term" value="F:ferrous iron binding"/>
    <property type="evidence" value="ECO:0007669"/>
    <property type="project" value="TreeGrafter"/>
</dbReference>
<evidence type="ECO:0000256" key="9">
    <source>
        <dbReference type="ARBA" id="ARBA00055649"/>
    </source>
</evidence>
<comment type="cofactor">
    <cofactor evidence="15">
        <name>Fe(2+)</name>
        <dbReference type="ChEBI" id="CHEBI:29033"/>
    </cofactor>
    <text evidence="15">Binds 1 Fe(2+) ion per subunit.</text>
</comment>
<evidence type="ECO:0000256" key="12">
    <source>
        <dbReference type="ARBA" id="ARBA00080712"/>
    </source>
</evidence>
<dbReference type="SUPFAM" id="SSF51197">
    <property type="entry name" value="Clavaminate synthase-like"/>
    <property type="match status" value="1"/>
</dbReference>
<accession>A0A806XEF5</accession>
<evidence type="ECO:0000256" key="11">
    <source>
        <dbReference type="ARBA" id="ARBA00072243"/>
    </source>
</evidence>
<organism evidence="17 18">
    <name type="scientific">[Enterobacter] lignolyticus</name>
    <dbReference type="NCBI Taxonomy" id="1334193"/>
    <lineage>
        <taxon>Bacteria</taxon>
        <taxon>Pseudomonadati</taxon>
        <taxon>Pseudomonadota</taxon>
        <taxon>Gammaproteobacteria</taxon>
        <taxon>Enterobacterales</taxon>
        <taxon>Enterobacteriaceae</taxon>
        <taxon>Pluralibacter</taxon>
    </lineage>
</organism>
<feature type="binding site" evidence="15">
    <location>
        <position position="134"/>
    </location>
    <ligand>
        <name>Fe cation</name>
        <dbReference type="ChEBI" id="CHEBI:24875"/>
        <note>catalytic</note>
    </ligand>
</feature>
<feature type="binding site" evidence="14">
    <location>
        <begin position="205"/>
        <end position="211"/>
    </location>
    <ligand>
        <name>2-oxoglutarate</name>
        <dbReference type="ChEBI" id="CHEBI:16810"/>
    </ligand>
</feature>
<evidence type="ECO:0000313" key="18">
    <source>
        <dbReference type="Proteomes" id="UP000069162"/>
    </source>
</evidence>
<dbReference type="PANTHER" id="PTHR16557:SF2">
    <property type="entry name" value="NUCLEIC ACID DIOXYGENASE ALKBH1"/>
    <property type="match status" value="1"/>
</dbReference>
<dbReference type="KEGG" id="kle:AO703_14405"/>
<evidence type="ECO:0000313" key="17">
    <source>
        <dbReference type="EMBL" id="ALR77437.1"/>
    </source>
</evidence>
<dbReference type="FunFam" id="2.60.120.590:FF:000005">
    <property type="entry name" value="Alpha-ketoglutarate-dependent dioxygenase AlkB"/>
    <property type="match status" value="1"/>
</dbReference>
<dbReference type="OrthoDB" id="9796932at2"/>
<keyword evidence="6 15" id="KW-0408">Iron</keyword>
<dbReference type="GO" id="GO:0035513">
    <property type="term" value="P:oxidative RNA demethylation"/>
    <property type="evidence" value="ECO:0007669"/>
    <property type="project" value="TreeGrafter"/>
</dbReference>
<dbReference type="PROSITE" id="PS51471">
    <property type="entry name" value="FE2OG_OXY"/>
    <property type="match status" value="1"/>
</dbReference>
<dbReference type="GO" id="GO:0006281">
    <property type="term" value="P:DNA repair"/>
    <property type="evidence" value="ECO:0007669"/>
    <property type="project" value="UniProtKB-KW"/>
</dbReference>
<feature type="binding site" evidence="14">
    <location>
        <position position="162"/>
    </location>
    <ligand>
        <name>substrate</name>
    </ligand>
</feature>
<dbReference type="InterPro" id="IPR037151">
    <property type="entry name" value="AlkB-like_sf"/>
</dbReference>
<comment type="catalytic activity">
    <reaction evidence="8">
        <text>a methylated nucleobase within DNA + 2-oxoglutarate + O2 = a nucleobase within DNA + formaldehyde + succinate + CO2</text>
        <dbReference type="Rhea" id="RHEA:30299"/>
        <dbReference type="Rhea" id="RHEA-COMP:12192"/>
        <dbReference type="Rhea" id="RHEA-COMP:12193"/>
        <dbReference type="ChEBI" id="CHEBI:15379"/>
        <dbReference type="ChEBI" id="CHEBI:16526"/>
        <dbReference type="ChEBI" id="CHEBI:16810"/>
        <dbReference type="ChEBI" id="CHEBI:16842"/>
        <dbReference type="ChEBI" id="CHEBI:30031"/>
        <dbReference type="ChEBI" id="CHEBI:32875"/>
        <dbReference type="ChEBI" id="CHEBI:64428"/>
        <dbReference type="EC" id="1.14.11.33"/>
    </reaction>
</comment>
<dbReference type="InterPro" id="IPR027450">
    <property type="entry name" value="AlkB-like"/>
</dbReference>
<proteinExistence type="inferred from homology"/>
<dbReference type="EMBL" id="CP012871">
    <property type="protein sequence ID" value="ALR77437.1"/>
    <property type="molecule type" value="Genomic_DNA"/>
</dbReference>